<dbReference type="Pfam" id="PF04085">
    <property type="entry name" value="MreC"/>
    <property type="match status" value="1"/>
</dbReference>
<reference evidence="9" key="1">
    <citation type="journal article" date="2019" name="Int. J. Syst. Evol. Microbiol.">
        <title>The Global Catalogue of Microorganisms (GCM) 10K type strain sequencing project: providing services to taxonomists for standard genome sequencing and annotation.</title>
        <authorList>
            <consortium name="The Broad Institute Genomics Platform"/>
            <consortium name="The Broad Institute Genome Sequencing Center for Infectious Disease"/>
            <person name="Wu L."/>
            <person name="Ma J."/>
        </authorList>
    </citation>
    <scope>NUCLEOTIDE SEQUENCE [LARGE SCALE GENOMIC DNA]</scope>
    <source>
        <strain evidence="9">KCTC 32239</strain>
    </source>
</reference>
<dbReference type="Gene3D" id="2.40.10.350">
    <property type="entry name" value="Rod shape-determining protein MreC, domain 2"/>
    <property type="match status" value="1"/>
</dbReference>
<sequence>MRVVVLIAVTMALILAGIYTPWLKQARQQLNFLAVPFYQVTDIPRRIGDWGAGTFASEKDLRAENERLRTEVLIYQRKQQQMAALAAENVRLRQLLNGKDMLQDKVLIAELMGVSPNPLSHVVVINRGSREGVYEGQPVLDAFGLMGQVVDVDENTSRVLLISDSTHAIPVQVNRNGVRAIAEGTGDLNRLSLRHVSINADIREGDVLVSSGLGERFPVGYPVAEVEQVVRNSGQAFARVIARPMARLDRSRHVLLVFDTHTQLDQGVSSSSVSSSASSAAAH</sequence>
<dbReference type="InterPro" id="IPR007221">
    <property type="entry name" value="MreC"/>
</dbReference>
<keyword evidence="3 5" id="KW-0133">Cell shape</keyword>
<evidence type="ECO:0000256" key="2">
    <source>
        <dbReference type="ARBA" id="ARBA00013855"/>
    </source>
</evidence>
<dbReference type="PIRSF" id="PIRSF038471">
    <property type="entry name" value="MreC"/>
    <property type="match status" value="1"/>
</dbReference>
<evidence type="ECO:0000256" key="3">
    <source>
        <dbReference type="ARBA" id="ARBA00022960"/>
    </source>
</evidence>
<evidence type="ECO:0000256" key="4">
    <source>
        <dbReference type="ARBA" id="ARBA00032089"/>
    </source>
</evidence>
<organism evidence="8 9">
    <name type="scientific">Cellvibrio zantedeschiae</name>
    <dbReference type="NCBI Taxonomy" id="1237077"/>
    <lineage>
        <taxon>Bacteria</taxon>
        <taxon>Pseudomonadati</taxon>
        <taxon>Pseudomonadota</taxon>
        <taxon>Gammaproteobacteria</taxon>
        <taxon>Cellvibrionales</taxon>
        <taxon>Cellvibrionaceae</taxon>
        <taxon>Cellvibrio</taxon>
    </lineage>
</organism>
<comment type="caution">
    <text evidence="8">The sequence shown here is derived from an EMBL/GenBank/DDBJ whole genome shotgun (WGS) entry which is preliminary data.</text>
</comment>
<protein>
    <recommendedName>
        <fullName evidence="2 5">Cell shape-determining protein MreC</fullName>
    </recommendedName>
    <alternativeName>
        <fullName evidence="4 5">Cell shape protein MreC</fullName>
    </alternativeName>
</protein>
<dbReference type="PANTHER" id="PTHR34138:SF1">
    <property type="entry name" value="CELL SHAPE-DETERMINING PROTEIN MREC"/>
    <property type="match status" value="1"/>
</dbReference>
<evidence type="ECO:0000313" key="8">
    <source>
        <dbReference type="EMBL" id="GGY63823.1"/>
    </source>
</evidence>
<accession>A0ABQ3AQX7</accession>
<evidence type="ECO:0000256" key="5">
    <source>
        <dbReference type="PIRNR" id="PIRNR038471"/>
    </source>
</evidence>
<evidence type="ECO:0000259" key="7">
    <source>
        <dbReference type="Pfam" id="PF04085"/>
    </source>
</evidence>
<dbReference type="PANTHER" id="PTHR34138">
    <property type="entry name" value="CELL SHAPE-DETERMINING PROTEIN MREC"/>
    <property type="match status" value="1"/>
</dbReference>
<dbReference type="Gene3D" id="2.40.10.340">
    <property type="entry name" value="Rod shape-determining protein MreC, domain 1"/>
    <property type="match status" value="1"/>
</dbReference>
<comment type="function">
    <text evidence="5">Involved in formation and maintenance of cell shape.</text>
</comment>
<dbReference type="Proteomes" id="UP000619761">
    <property type="component" value="Unassembled WGS sequence"/>
</dbReference>
<name>A0ABQ3AQX7_9GAMM</name>
<dbReference type="InterPro" id="IPR042175">
    <property type="entry name" value="Cell/Rod_MreC_2"/>
</dbReference>
<feature type="coiled-coil region" evidence="6">
    <location>
        <begin position="58"/>
        <end position="95"/>
    </location>
</feature>
<gene>
    <name evidence="8" type="ORF">GCM10011613_04420</name>
</gene>
<dbReference type="NCBIfam" id="TIGR00219">
    <property type="entry name" value="mreC"/>
    <property type="match status" value="1"/>
</dbReference>
<evidence type="ECO:0000313" key="9">
    <source>
        <dbReference type="Proteomes" id="UP000619761"/>
    </source>
</evidence>
<keyword evidence="9" id="KW-1185">Reference proteome</keyword>
<evidence type="ECO:0000256" key="6">
    <source>
        <dbReference type="SAM" id="Coils"/>
    </source>
</evidence>
<evidence type="ECO:0000256" key="1">
    <source>
        <dbReference type="ARBA" id="ARBA00009369"/>
    </source>
</evidence>
<keyword evidence="6" id="KW-0175">Coiled coil</keyword>
<dbReference type="EMBL" id="BMYZ01000001">
    <property type="protein sequence ID" value="GGY63823.1"/>
    <property type="molecule type" value="Genomic_DNA"/>
</dbReference>
<proteinExistence type="inferred from homology"/>
<dbReference type="InterPro" id="IPR042177">
    <property type="entry name" value="Cell/Rod_1"/>
</dbReference>
<feature type="domain" description="Rod shape-determining protein MreC beta-barrel core" evidence="7">
    <location>
        <begin position="112"/>
        <end position="257"/>
    </location>
</feature>
<dbReference type="InterPro" id="IPR055342">
    <property type="entry name" value="MreC_beta-barrel_core"/>
</dbReference>
<comment type="similarity">
    <text evidence="1 5">Belongs to the MreC family.</text>
</comment>